<organism evidence="3 4">
    <name type="scientific">Saonia flava</name>
    <dbReference type="NCBI Taxonomy" id="523696"/>
    <lineage>
        <taxon>Bacteria</taxon>
        <taxon>Pseudomonadati</taxon>
        <taxon>Bacteroidota</taxon>
        <taxon>Flavobacteriia</taxon>
        <taxon>Flavobacteriales</taxon>
        <taxon>Flavobacteriaceae</taxon>
        <taxon>Saonia</taxon>
    </lineage>
</organism>
<dbReference type="SUPFAM" id="SSF55931">
    <property type="entry name" value="Glutamine synthetase/guanido kinase"/>
    <property type="match status" value="1"/>
</dbReference>
<dbReference type="PROSITE" id="PS51371">
    <property type="entry name" value="CBS"/>
    <property type="match status" value="2"/>
</dbReference>
<dbReference type="Gene3D" id="3.10.580.10">
    <property type="entry name" value="CBS-domain"/>
    <property type="match status" value="1"/>
</dbReference>
<dbReference type="AlphaFoldDB" id="A0A846QZU9"/>
<evidence type="ECO:0000313" key="3">
    <source>
        <dbReference type="EMBL" id="NJB72202.1"/>
    </source>
</evidence>
<protein>
    <submittedName>
        <fullName evidence="3">CBS domain-containing protein</fullName>
    </submittedName>
</protein>
<dbReference type="EMBL" id="JAATJJ010000002">
    <property type="protein sequence ID" value="NJB72202.1"/>
    <property type="molecule type" value="Genomic_DNA"/>
</dbReference>
<comment type="caution">
    <text evidence="3">The sequence shown here is derived from an EMBL/GenBank/DDBJ whole genome shotgun (WGS) entry which is preliminary data.</text>
</comment>
<dbReference type="InterPro" id="IPR006336">
    <property type="entry name" value="GCS2"/>
</dbReference>
<dbReference type="InterPro" id="IPR050141">
    <property type="entry name" value="GCL_type2/YbdK_subfam"/>
</dbReference>
<feature type="domain" description="CBS" evidence="2">
    <location>
        <begin position="505"/>
        <end position="564"/>
    </location>
</feature>
<evidence type="ECO:0000259" key="2">
    <source>
        <dbReference type="PROSITE" id="PS51371"/>
    </source>
</evidence>
<dbReference type="Pfam" id="PF04107">
    <property type="entry name" value="GCS2"/>
    <property type="match status" value="1"/>
</dbReference>
<dbReference type="GO" id="GO:0016879">
    <property type="term" value="F:ligase activity, forming carbon-nitrogen bonds"/>
    <property type="evidence" value="ECO:0007669"/>
    <property type="project" value="TreeGrafter"/>
</dbReference>
<dbReference type="InterPro" id="IPR046342">
    <property type="entry name" value="CBS_dom_sf"/>
</dbReference>
<dbReference type="Pfam" id="PF00571">
    <property type="entry name" value="CBS"/>
    <property type="match status" value="2"/>
</dbReference>
<dbReference type="PANTHER" id="PTHR36510">
    <property type="entry name" value="GLUTAMATE--CYSTEINE LIGASE 2-RELATED"/>
    <property type="match status" value="1"/>
</dbReference>
<dbReference type="InterPro" id="IPR014746">
    <property type="entry name" value="Gln_synth/guanido_kin_cat_dom"/>
</dbReference>
<dbReference type="SUPFAM" id="SSF54631">
    <property type="entry name" value="CBS-domain pair"/>
    <property type="match status" value="1"/>
</dbReference>
<gene>
    <name evidence="3" type="ORF">GGR42_002693</name>
</gene>
<sequence>MGTHQVNKIDRETRAEFVRHLLSDVRALEIMLEKGLIESGINRIGSEQEFCLINENWRPAKNAMAILEAINDPHFTTEMALYNLEINLDPLELKENCFSKAEKQLKDLLRKASLVAKEQETKVLLTGILPTIGKNELQLEYMTPSQRYQLLNETVRQMRKKDLELHIRGVDELSIIHDSILFEACNTSFQMHLQISPEDFVSSHNWAQAISGPVLGICANSPMLLGRELWSETRIALFQQSVDTRSSSYTLKDKEARVSFGNHWASGSIVDIFKDDISRYEVLLGTAIERNSLEELEKGNIPKLKALALNNGTIYRWNRPCYGHGEKKAHVRIENRYIPAGPTVLDEMANFAFWVGLMIGRPSKYDDMPNLMDFKDVKANFIKSARTGSDSIMQWMGRSVPTPELVVKELLPLAYSGLEKASIDKEDIERFLGVIEKRASGMTGAKWNIRNYRQLKKSMKKDDALVVLTKSIYENQQGQLPIHEWPMMTEVSKDVKHAYLAEHIMSTQLFTVNKNDLADMATSIMQWKNIHHVPVENDEGELCGLITWSHMKEHIKVPKEQSDSIVADIMITNVMTTNPDRPIKEIIHLMKEHGIGCLPVVQNNNMIGIITTNDITGI</sequence>
<evidence type="ECO:0000256" key="1">
    <source>
        <dbReference type="PROSITE-ProRule" id="PRU00703"/>
    </source>
</evidence>
<proteinExistence type="predicted"/>
<dbReference type="InterPro" id="IPR000644">
    <property type="entry name" value="CBS_dom"/>
</dbReference>
<dbReference type="Gene3D" id="3.30.590.20">
    <property type="match status" value="1"/>
</dbReference>
<feature type="domain" description="CBS" evidence="2">
    <location>
        <begin position="570"/>
        <end position="618"/>
    </location>
</feature>
<evidence type="ECO:0000313" key="4">
    <source>
        <dbReference type="Proteomes" id="UP000590442"/>
    </source>
</evidence>
<reference evidence="3 4" key="1">
    <citation type="submission" date="2020-03" db="EMBL/GenBank/DDBJ databases">
        <title>Genomic Encyclopedia of Type Strains, Phase IV (KMG-IV): sequencing the most valuable type-strain genomes for metagenomic binning, comparative biology and taxonomic classification.</title>
        <authorList>
            <person name="Goeker M."/>
        </authorList>
    </citation>
    <scope>NUCLEOTIDE SEQUENCE [LARGE SCALE GENOMIC DNA]</scope>
    <source>
        <strain evidence="3 4">DSM 29762</strain>
    </source>
</reference>
<dbReference type="Proteomes" id="UP000590442">
    <property type="component" value="Unassembled WGS sequence"/>
</dbReference>
<keyword evidence="1" id="KW-0129">CBS domain</keyword>
<keyword evidence="4" id="KW-1185">Reference proteome</keyword>
<dbReference type="PANTHER" id="PTHR36510:SF3">
    <property type="entry name" value="CONSERVED PROTEIN"/>
    <property type="match status" value="1"/>
</dbReference>
<name>A0A846QZU9_9FLAO</name>
<dbReference type="SMART" id="SM00116">
    <property type="entry name" value="CBS"/>
    <property type="match status" value="2"/>
</dbReference>
<accession>A0A846QZU9</accession>
<dbReference type="RefSeq" id="WP_167965000.1">
    <property type="nucleotide sequence ID" value="NZ_JAATJJ010000002.1"/>
</dbReference>